<dbReference type="InterPro" id="IPR011711">
    <property type="entry name" value="GntR_C"/>
</dbReference>
<gene>
    <name evidence="4" type="ORF">SAMN05216555_10912</name>
</gene>
<dbReference type="CDD" id="cd07377">
    <property type="entry name" value="WHTH_GntR"/>
    <property type="match status" value="1"/>
</dbReference>
<dbReference type="InterPro" id="IPR008920">
    <property type="entry name" value="TF_FadR/GntR_C"/>
</dbReference>
<protein>
    <submittedName>
        <fullName evidence="4">DNA-binding transcriptional regulator, FadR family</fullName>
    </submittedName>
</protein>
<dbReference type="Pfam" id="PF00392">
    <property type="entry name" value="GntR"/>
    <property type="match status" value="1"/>
</dbReference>
<evidence type="ECO:0000256" key="2">
    <source>
        <dbReference type="ARBA" id="ARBA00023125"/>
    </source>
</evidence>
<evidence type="ECO:0000313" key="4">
    <source>
        <dbReference type="EMBL" id="SDJ28224.1"/>
    </source>
</evidence>
<dbReference type="PRINTS" id="PR00035">
    <property type="entry name" value="HTHGNTR"/>
</dbReference>
<dbReference type="EMBL" id="FNEI01000009">
    <property type="protein sequence ID" value="SDJ28224.1"/>
    <property type="molecule type" value="Genomic_DNA"/>
</dbReference>
<dbReference type="RefSeq" id="WP_074589319.1">
    <property type="nucleotide sequence ID" value="NZ_FNEI01000009.1"/>
</dbReference>
<organism evidence="4 5">
    <name type="scientific">Arthrobacter cupressi</name>
    <dbReference type="NCBI Taxonomy" id="1045773"/>
    <lineage>
        <taxon>Bacteria</taxon>
        <taxon>Bacillati</taxon>
        <taxon>Actinomycetota</taxon>
        <taxon>Actinomycetes</taxon>
        <taxon>Micrococcales</taxon>
        <taxon>Micrococcaceae</taxon>
        <taxon>Arthrobacter</taxon>
    </lineage>
</organism>
<dbReference type="OrthoDB" id="9784718at2"/>
<dbReference type="Gene3D" id="1.20.120.530">
    <property type="entry name" value="GntR ligand-binding domain-like"/>
    <property type="match status" value="1"/>
</dbReference>
<dbReference type="Gene3D" id="1.10.10.10">
    <property type="entry name" value="Winged helix-like DNA-binding domain superfamily/Winged helix DNA-binding domain"/>
    <property type="match status" value="1"/>
</dbReference>
<evidence type="ECO:0000256" key="3">
    <source>
        <dbReference type="ARBA" id="ARBA00023163"/>
    </source>
</evidence>
<dbReference type="PANTHER" id="PTHR43537:SF24">
    <property type="entry name" value="GLUCONATE OPERON TRANSCRIPTIONAL REPRESSOR"/>
    <property type="match status" value="1"/>
</dbReference>
<dbReference type="SUPFAM" id="SSF48008">
    <property type="entry name" value="GntR ligand-binding domain-like"/>
    <property type="match status" value="1"/>
</dbReference>
<keyword evidence="3" id="KW-0804">Transcription</keyword>
<name>A0A1G8SGE6_9MICC</name>
<accession>A0A1G8SGE6</accession>
<dbReference type="Proteomes" id="UP000182130">
    <property type="component" value="Unassembled WGS sequence"/>
</dbReference>
<dbReference type="AlphaFoldDB" id="A0A1G8SGE6"/>
<dbReference type="PROSITE" id="PS50949">
    <property type="entry name" value="HTH_GNTR"/>
    <property type="match status" value="1"/>
</dbReference>
<dbReference type="InterPro" id="IPR036390">
    <property type="entry name" value="WH_DNA-bd_sf"/>
</dbReference>
<dbReference type="PANTHER" id="PTHR43537">
    <property type="entry name" value="TRANSCRIPTIONAL REGULATOR, GNTR FAMILY"/>
    <property type="match status" value="1"/>
</dbReference>
<dbReference type="GO" id="GO:0003700">
    <property type="term" value="F:DNA-binding transcription factor activity"/>
    <property type="evidence" value="ECO:0007669"/>
    <property type="project" value="InterPro"/>
</dbReference>
<proteinExistence type="predicted"/>
<dbReference type="GO" id="GO:0003677">
    <property type="term" value="F:DNA binding"/>
    <property type="evidence" value="ECO:0007669"/>
    <property type="project" value="UniProtKB-KW"/>
</dbReference>
<evidence type="ECO:0000256" key="1">
    <source>
        <dbReference type="ARBA" id="ARBA00023015"/>
    </source>
</evidence>
<dbReference type="SMART" id="SM00895">
    <property type="entry name" value="FCD"/>
    <property type="match status" value="1"/>
</dbReference>
<dbReference type="SMART" id="SM00345">
    <property type="entry name" value="HTH_GNTR"/>
    <property type="match status" value="1"/>
</dbReference>
<keyword evidence="2 4" id="KW-0238">DNA-binding</keyword>
<evidence type="ECO:0000313" key="5">
    <source>
        <dbReference type="Proteomes" id="UP000182130"/>
    </source>
</evidence>
<dbReference type="Pfam" id="PF07729">
    <property type="entry name" value="FCD"/>
    <property type="match status" value="1"/>
</dbReference>
<dbReference type="InterPro" id="IPR036388">
    <property type="entry name" value="WH-like_DNA-bd_sf"/>
</dbReference>
<dbReference type="SUPFAM" id="SSF46785">
    <property type="entry name" value="Winged helix' DNA-binding domain"/>
    <property type="match status" value="1"/>
</dbReference>
<keyword evidence="5" id="KW-1185">Reference proteome</keyword>
<sequence>MQDSPFGPSYSVLRPVRGGNAFEETIEHLLQTIKLGIFAPSEKLPPERELAERLGVSRATLRDALGELQNAGYLEVQRGRYGGTYVSSSAVQRPTESRPLERAEVEDVLLFRGIIEPAAAALSAKAALTAAARQHLQQCLSELTSATPETYRPRDARFHIAIAELSGSASLVGAVAETRARLNDLLDRIPRLGTNLEHANEQHAEIAEAILRGDAVTAERVTVEHLEGTASLLRGFLA</sequence>
<dbReference type="InterPro" id="IPR000524">
    <property type="entry name" value="Tscrpt_reg_HTH_GntR"/>
</dbReference>
<dbReference type="STRING" id="1045773.SAMN05216555_10912"/>
<keyword evidence="1" id="KW-0805">Transcription regulation</keyword>
<reference evidence="5" key="1">
    <citation type="submission" date="2016-10" db="EMBL/GenBank/DDBJ databases">
        <authorList>
            <person name="Varghese N."/>
            <person name="Submissions S."/>
        </authorList>
    </citation>
    <scope>NUCLEOTIDE SEQUENCE [LARGE SCALE GENOMIC DNA]</scope>
    <source>
        <strain evidence="5">CGMCC 1.10783</strain>
    </source>
</reference>